<evidence type="ECO:0000313" key="2">
    <source>
        <dbReference type="EMBL" id="MBD0831407.1"/>
    </source>
</evidence>
<reference evidence="2 3" key="1">
    <citation type="submission" date="2020-09" db="EMBL/GenBank/DDBJ databases">
        <title>TT11 complete genome.</title>
        <authorList>
            <person name="Wu Z."/>
        </authorList>
    </citation>
    <scope>NUCLEOTIDE SEQUENCE [LARGE SCALE GENOMIC DNA]</scope>
    <source>
        <strain evidence="2 3">TT11</strain>
    </source>
</reference>
<accession>A0A8J6U8E4</accession>
<dbReference type="Proteomes" id="UP000600588">
    <property type="component" value="Unassembled WGS sequence"/>
</dbReference>
<comment type="caution">
    <text evidence="2">The sequence shown here is derived from an EMBL/GenBank/DDBJ whole genome shotgun (WGS) entry which is preliminary data.</text>
</comment>
<keyword evidence="1" id="KW-0732">Signal</keyword>
<dbReference type="EMBL" id="JACVXB010000001">
    <property type="protein sequence ID" value="MBD0831407.1"/>
    <property type="molecule type" value="Genomic_DNA"/>
</dbReference>
<dbReference type="PROSITE" id="PS51257">
    <property type="entry name" value="PROKAR_LIPOPROTEIN"/>
    <property type="match status" value="1"/>
</dbReference>
<gene>
    <name evidence="2" type="ORF">ICJ83_04595</name>
</gene>
<protein>
    <submittedName>
        <fullName evidence="2">Uncharacterized protein</fullName>
    </submittedName>
</protein>
<evidence type="ECO:0000256" key="1">
    <source>
        <dbReference type="SAM" id="SignalP"/>
    </source>
</evidence>
<feature type="chain" id="PRO_5035226854" evidence="1">
    <location>
        <begin position="26"/>
        <end position="233"/>
    </location>
</feature>
<proteinExistence type="predicted"/>
<sequence>MKTLYIKSTSILTLTILMVLATFMACNNDESCGYTQCTESCNSYEDFEERELGTAGNWIGVLTSALEYRTRNGSQVLYVRDGSGGTLAYNPVDFPDNLITQGCALRFDIEYQAGSNNNLTTNNGIGIYSDTNPTNAAFRAYFTLNASNLITSRNPPTTIEVPLELASGTSLPSNNFGSWIITPSTSPSADVTNFNALIQNIEGIYFSIDEGGNPAEQWWFDNFCFKQCCPLKF</sequence>
<dbReference type="RefSeq" id="WP_188229167.1">
    <property type="nucleotide sequence ID" value="NZ_JACVXB010000001.1"/>
</dbReference>
<keyword evidence="3" id="KW-1185">Reference proteome</keyword>
<organism evidence="2 3">
    <name type="scientific">Aestuariibaculum sediminum</name>
    <dbReference type="NCBI Taxonomy" id="2770637"/>
    <lineage>
        <taxon>Bacteria</taxon>
        <taxon>Pseudomonadati</taxon>
        <taxon>Bacteroidota</taxon>
        <taxon>Flavobacteriia</taxon>
        <taxon>Flavobacteriales</taxon>
        <taxon>Flavobacteriaceae</taxon>
    </lineage>
</organism>
<name>A0A8J6U8E4_9FLAO</name>
<evidence type="ECO:0000313" key="3">
    <source>
        <dbReference type="Proteomes" id="UP000600588"/>
    </source>
</evidence>
<dbReference type="AlphaFoldDB" id="A0A8J6U8E4"/>
<feature type="signal peptide" evidence="1">
    <location>
        <begin position="1"/>
        <end position="25"/>
    </location>
</feature>